<accession>A0A9X3S9Z6</accession>
<protein>
    <recommendedName>
        <fullName evidence="5">CARDB domain-containing protein</fullName>
    </recommendedName>
</protein>
<evidence type="ECO:0000313" key="4">
    <source>
        <dbReference type="Proteomes" id="UP001147653"/>
    </source>
</evidence>
<sequence length="558" mass="57712">MAARQGVLAGIIAFAVMAAPAEATIRSGEGQDRASDTINGGTSGHDILQVAAATNDTGVAAVAMRLAAAPAASGYPVGVLGTRATDGSCGTPAAVFLGSVGSGAASYAVTGGSAKTAKLTVEGTTLTLSASNDPQLGAPFDCALAGIATSVNATSFFDEIDAIVPLVAETPPAATPTPTPTPSPTPAAPAPLPVPAPTTANTPPVKVPASAKLTVSLSGAPSTIKRNKTMRLKLKIANDGSKQSSKVTISAGKVRGLSVGKVKTLGALKPAQKRTVTLMVKLTKRAKTSTSLKITVKSGKQKASSTLLLRIGKAKKLAPNPQPQEQAKKSPIVGTFWWRNVNHVDWAWDNRALYFVDGGTVFSGFPTGGLPAACTTAAASPEDEFDTRDGCLLYTYDEKTGAVTIGDKAGTFKDGKLTIDGEEYWPLALAQPGQRFTINEHKHTSFRGMCGLITGCSVTQEYLSLSPDGQFIKSRSTTTTVGDPGMGPWTAVGSYPPDQRGTYEVLAGGKIRLAFADGTVKEETFAIDTNHTTRQPDPLGEGVFIGEDNFYPDPFPDD</sequence>
<feature type="chain" id="PRO_5040786879" description="CARDB domain-containing protein" evidence="2">
    <location>
        <begin position="19"/>
        <end position="558"/>
    </location>
</feature>
<evidence type="ECO:0000256" key="2">
    <source>
        <dbReference type="SAM" id="SignalP"/>
    </source>
</evidence>
<feature type="region of interest" description="Disordered" evidence="1">
    <location>
        <begin position="171"/>
        <end position="205"/>
    </location>
</feature>
<dbReference type="RefSeq" id="WP_270027492.1">
    <property type="nucleotide sequence ID" value="NZ_JAPDDP010000047.1"/>
</dbReference>
<evidence type="ECO:0008006" key="5">
    <source>
        <dbReference type="Google" id="ProtNLM"/>
    </source>
</evidence>
<comment type="caution">
    <text evidence="3">The sequence shown here is derived from an EMBL/GenBank/DDBJ whole genome shotgun (WGS) entry which is preliminary data.</text>
</comment>
<dbReference type="EMBL" id="JAPDDP010000047">
    <property type="protein sequence ID" value="MDA0183108.1"/>
    <property type="molecule type" value="Genomic_DNA"/>
</dbReference>
<keyword evidence="2" id="KW-0732">Signal</keyword>
<gene>
    <name evidence="3" type="ORF">OJ997_22555</name>
</gene>
<proteinExistence type="predicted"/>
<evidence type="ECO:0000256" key="1">
    <source>
        <dbReference type="SAM" id="MobiDB-lite"/>
    </source>
</evidence>
<dbReference type="AlphaFoldDB" id="A0A9X3S9Z6"/>
<reference evidence="3" key="1">
    <citation type="submission" date="2022-10" db="EMBL/GenBank/DDBJ databases">
        <title>The WGS of Solirubrobacter phytolaccae KCTC 29190.</title>
        <authorList>
            <person name="Jiang Z."/>
        </authorList>
    </citation>
    <scope>NUCLEOTIDE SEQUENCE</scope>
    <source>
        <strain evidence="3">KCTC 29190</strain>
    </source>
</reference>
<feature type="signal peptide" evidence="2">
    <location>
        <begin position="1"/>
        <end position="18"/>
    </location>
</feature>
<feature type="compositionally biased region" description="Pro residues" evidence="1">
    <location>
        <begin position="173"/>
        <end position="196"/>
    </location>
</feature>
<organism evidence="3 4">
    <name type="scientific">Solirubrobacter phytolaccae</name>
    <dbReference type="NCBI Taxonomy" id="1404360"/>
    <lineage>
        <taxon>Bacteria</taxon>
        <taxon>Bacillati</taxon>
        <taxon>Actinomycetota</taxon>
        <taxon>Thermoleophilia</taxon>
        <taxon>Solirubrobacterales</taxon>
        <taxon>Solirubrobacteraceae</taxon>
        <taxon>Solirubrobacter</taxon>
    </lineage>
</organism>
<evidence type="ECO:0000313" key="3">
    <source>
        <dbReference type="EMBL" id="MDA0183108.1"/>
    </source>
</evidence>
<name>A0A9X3S9Z6_9ACTN</name>
<dbReference type="Proteomes" id="UP001147653">
    <property type="component" value="Unassembled WGS sequence"/>
</dbReference>
<keyword evidence="4" id="KW-1185">Reference proteome</keyword>